<keyword evidence="2" id="KW-0812">Transmembrane</keyword>
<dbReference type="RefSeq" id="WP_256421305.1">
    <property type="nucleotide sequence ID" value="NZ_JANHDI010000007.1"/>
</dbReference>
<evidence type="ECO:0000256" key="1">
    <source>
        <dbReference type="SAM" id="MobiDB-lite"/>
    </source>
</evidence>
<keyword evidence="2" id="KW-0472">Membrane</keyword>
<dbReference type="AlphaFoldDB" id="A0ABD6CIC1"/>
<sequence length="307" mass="31319">MSPSHLASLRRPEHTGENRCWPCTVVNVALLGALSAALFSLSSLLSVLVAAVGLLLVGLRGYLIPGTPRFAPRIVARVPGGDALFHGTDAPAASGTLSADGGASEDGSEETAGSGSTDRPGEVGGPGDSGTTGGPADSDGGDLLDRLVAAGVLAIDGDTIVPTAAFEAEWHAEMEEFRGLETEALADAALEVSPAAAADAVSQDGEEWVALAPHADANAVEETWLSRPVAVAEVGGARAAAAFVDDDATALAAAQTCRMFLDDCPECGTELERGNEMDCCGGHTGPNDVPRETLFCPSCEVRLYTFE</sequence>
<evidence type="ECO:0000259" key="4">
    <source>
        <dbReference type="Pfam" id="PF26238"/>
    </source>
</evidence>
<evidence type="ECO:0000259" key="3">
    <source>
        <dbReference type="Pfam" id="PF26236"/>
    </source>
</evidence>
<dbReference type="Pfam" id="PF26236">
    <property type="entry name" value="DUF8054_N"/>
    <property type="match status" value="1"/>
</dbReference>
<feature type="domain" description="DUF8054" evidence="3">
    <location>
        <begin position="7"/>
        <end position="77"/>
    </location>
</feature>
<keyword evidence="2" id="KW-1133">Transmembrane helix</keyword>
<dbReference type="EMBL" id="JBHUDK010000002">
    <property type="protein sequence ID" value="MFD1597890.1"/>
    <property type="molecule type" value="Genomic_DNA"/>
</dbReference>
<protein>
    <recommendedName>
        <fullName evidence="7">Restriction endonuclease</fullName>
    </recommendedName>
</protein>
<dbReference type="InterPro" id="IPR058775">
    <property type="entry name" value="DUF8054_M"/>
</dbReference>
<dbReference type="Proteomes" id="UP001597085">
    <property type="component" value="Unassembled WGS sequence"/>
</dbReference>
<comment type="caution">
    <text evidence="5">The sequence shown here is derived from an EMBL/GenBank/DDBJ whole genome shotgun (WGS) entry which is preliminary data.</text>
</comment>
<feature type="transmembrane region" description="Helical" evidence="2">
    <location>
        <begin position="45"/>
        <end position="63"/>
    </location>
</feature>
<evidence type="ECO:0000256" key="2">
    <source>
        <dbReference type="SAM" id="Phobius"/>
    </source>
</evidence>
<dbReference type="InterPro" id="IPR058674">
    <property type="entry name" value="DUF8054_N"/>
</dbReference>
<gene>
    <name evidence="5" type="ORF">ACFSBX_02815</name>
</gene>
<proteinExistence type="predicted"/>
<dbReference type="Pfam" id="PF26238">
    <property type="entry name" value="DUF8054_M"/>
    <property type="match status" value="1"/>
</dbReference>
<accession>A0ABD6CIC1</accession>
<reference evidence="5 6" key="1">
    <citation type="journal article" date="2019" name="Int. J. Syst. Evol. Microbiol.">
        <title>The Global Catalogue of Microorganisms (GCM) 10K type strain sequencing project: providing services to taxonomists for standard genome sequencing and annotation.</title>
        <authorList>
            <consortium name="The Broad Institute Genomics Platform"/>
            <consortium name="The Broad Institute Genome Sequencing Center for Infectious Disease"/>
            <person name="Wu L."/>
            <person name="Ma J."/>
        </authorList>
    </citation>
    <scope>NUCLEOTIDE SEQUENCE [LARGE SCALE GENOMIC DNA]</scope>
    <source>
        <strain evidence="5 6">CGMCC 1.12121</strain>
    </source>
</reference>
<keyword evidence="6" id="KW-1185">Reference proteome</keyword>
<feature type="domain" description="DUF8054" evidence="4">
    <location>
        <begin position="142"/>
        <end position="246"/>
    </location>
</feature>
<evidence type="ECO:0000313" key="6">
    <source>
        <dbReference type="Proteomes" id="UP001597085"/>
    </source>
</evidence>
<name>A0ABD6CIC1_9EURY</name>
<evidence type="ECO:0000313" key="5">
    <source>
        <dbReference type="EMBL" id="MFD1597890.1"/>
    </source>
</evidence>
<organism evidence="5 6">
    <name type="scientific">Halobellus rarus</name>
    <dbReference type="NCBI Taxonomy" id="1126237"/>
    <lineage>
        <taxon>Archaea</taxon>
        <taxon>Methanobacteriati</taxon>
        <taxon>Methanobacteriota</taxon>
        <taxon>Stenosarchaea group</taxon>
        <taxon>Halobacteria</taxon>
        <taxon>Halobacteriales</taxon>
        <taxon>Haloferacaceae</taxon>
        <taxon>Halobellus</taxon>
    </lineage>
</organism>
<feature type="region of interest" description="Disordered" evidence="1">
    <location>
        <begin position="87"/>
        <end position="141"/>
    </location>
</feature>
<feature type="compositionally biased region" description="Gly residues" evidence="1">
    <location>
        <begin position="122"/>
        <end position="133"/>
    </location>
</feature>
<evidence type="ECO:0008006" key="7">
    <source>
        <dbReference type="Google" id="ProtNLM"/>
    </source>
</evidence>